<reference evidence="2 3" key="1">
    <citation type="journal article" date="2020" name="Nat. Commun.">
        <title>Genome of Tripterygium wilfordii and identification of cytochrome P450 involved in triptolide biosynthesis.</title>
        <authorList>
            <person name="Tu L."/>
            <person name="Su P."/>
            <person name="Zhang Z."/>
            <person name="Gao L."/>
            <person name="Wang J."/>
            <person name="Hu T."/>
            <person name="Zhou J."/>
            <person name="Zhang Y."/>
            <person name="Zhao Y."/>
            <person name="Liu Y."/>
            <person name="Song Y."/>
            <person name="Tong Y."/>
            <person name="Lu Y."/>
            <person name="Yang J."/>
            <person name="Xu C."/>
            <person name="Jia M."/>
            <person name="Peters R.J."/>
            <person name="Huang L."/>
            <person name="Gao W."/>
        </authorList>
    </citation>
    <scope>NUCLEOTIDE SEQUENCE [LARGE SCALE GENOMIC DNA]</scope>
    <source>
        <strain evidence="3">cv. XIE 37</strain>
        <tissue evidence="2">Leaf</tissue>
    </source>
</reference>
<dbReference type="AlphaFoldDB" id="A0A7J7DUA9"/>
<evidence type="ECO:0000313" key="2">
    <source>
        <dbReference type="EMBL" id="KAF5749744.1"/>
    </source>
</evidence>
<evidence type="ECO:0008006" key="4">
    <source>
        <dbReference type="Google" id="ProtNLM"/>
    </source>
</evidence>
<proteinExistence type="predicted"/>
<dbReference type="Proteomes" id="UP000593562">
    <property type="component" value="Unassembled WGS sequence"/>
</dbReference>
<accession>A0A7J7DUA9</accession>
<feature type="compositionally biased region" description="Polar residues" evidence="1">
    <location>
        <begin position="64"/>
        <end position="75"/>
    </location>
</feature>
<dbReference type="EMBL" id="JAAARO010000003">
    <property type="protein sequence ID" value="KAF5749744.1"/>
    <property type="molecule type" value="Genomic_DNA"/>
</dbReference>
<evidence type="ECO:0000256" key="1">
    <source>
        <dbReference type="SAM" id="MobiDB-lite"/>
    </source>
</evidence>
<organism evidence="2 3">
    <name type="scientific">Tripterygium wilfordii</name>
    <name type="common">Thunder God vine</name>
    <dbReference type="NCBI Taxonomy" id="458696"/>
    <lineage>
        <taxon>Eukaryota</taxon>
        <taxon>Viridiplantae</taxon>
        <taxon>Streptophyta</taxon>
        <taxon>Embryophyta</taxon>
        <taxon>Tracheophyta</taxon>
        <taxon>Spermatophyta</taxon>
        <taxon>Magnoliopsida</taxon>
        <taxon>eudicotyledons</taxon>
        <taxon>Gunneridae</taxon>
        <taxon>Pentapetalae</taxon>
        <taxon>rosids</taxon>
        <taxon>fabids</taxon>
        <taxon>Celastrales</taxon>
        <taxon>Celastraceae</taxon>
        <taxon>Tripterygium</taxon>
    </lineage>
</organism>
<dbReference type="PANTHER" id="PTHR31110:SF9">
    <property type="entry name" value="MHD1 DOMAIN-CONTAINING PROTEIN"/>
    <property type="match status" value="1"/>
</dbReference>
<protein>
    <recommendedName>
        <fullName evidence="4">Pesticidal crystal cry8Ba protein</fullName>
    </recommendedName>
</protein>
<keyword evidence="3" id="KW-1185">Reference proteome</keyword>
<feature type="region of interest" description="Disordered" evidence="1">
    <location>
        <begin position="64"/>
        <end position="197"/>
    </location>
</feature>
<dbReference type="PANTHER" id="PTHR31110">
    <property type="entry name" value="PESTICIDAL CRYSTAL CRY8BA PROTEIN"/>
    <property type="match status" value="1"/>
</dbReference>
<feature type="compositionally biased region" description="Basic and acidic residues" evidence="1">
    <location>
        <begin position="118"/>
        <end position="152"/>
    </location>
</feature>
<comment type="caution">
    <text evidence="2">The sequence shown here is derived from an EMBL/GenBank/DDBJ whole genome shotgun (WGS) entry which is preliminary data.</text>
</comment>
<feature type="compositionally biased region" description="Polar residues" evidence="1">
    <location>
        <begin position="168"/>
        <end position="186"/>
    </location>
</feature>
<gene>
    <name evidence="2" type="ORF">HS088_TW03G00069</name>
</gene>
<name>A0A7J7DUA9_TRIWF</name>
<evidence type="ECO:0000313" key="3">
    <source>
        <dbReference type="Proteomes" id="UP000593562"/>
    </source>
</evidence>
<dbReference type="InParanoid" id="A0A7J7DUA9"/>
<sequence>MFTDGVRVRQEVGGAKRREAFKPISIHERRIDPIVNQIKGAYNSGVLPPTKFDIEHLSGVIPASQPTSVTSINGRSGSDMDTSSDSEDEVYGGQYSLKSSPQDDKIPTSVAPVYNASRQRDVNHYKDEINFSRKSTPEKQGKGEDRLGREDYGVQLGQPGASEDEQSDSATSTEMSSTQCRSNSTATRRETYTSDGYSSNIRLQANVETRVEQDLCVRRMRDENNYKDLPSAPPFIGSGPKIEPTIEKVSTSRASGTPYLADYTSFATTCKAETSKSIYVGISEQDGHGHGITSDSSVRTAEADCVNANVSTGPVPARLPTFHASGQGPWCAVISYDACVRLCLHSWAKGCVEEAPHFLNNECTVLRNAFGLQHVLIQSEDELLAKRTSEFFSEGVAPKSKKVYGKMKVQVRKVKMGLEPPPGCNLSSLGPQKIKLEALQHRLSNLNLTLYSGWKAVQKVRVTPRVPANRSFSQHSLAYMHASAEYVKEVSRLLRNGVSNLHNSSSSYEAVQETYGCLLRLKSSAEEDVVRMQPGSSETHVFFPDGHGDDLIIEVQDLKGRSYGRVLAQVAAITDDPGEKLRWWPIYHEPEHELVGRIQLHISYTTCADEHNQPKCGQVAETVAYDLVLEVAMKVLHFQQRNLLLHGPWRWLVTEFASYYGVSDAYTKLRYLSYVMDVATPTKDCLDLVNDLLLPVLMKGNSKNVLSHQENRILGEVDDQIQQILVLVFENYKSLDESSLSGMMDTFRPATGLAAPVLASAVKLYSLLHDILSPEAQLKFCRYFQAAAKKRSRRHLTETDEFIQRVNESTLDPVTFSISYQKMKSVVLSMRNEIFTDIQIQNNHLFPSFLDLPNLSASIYSVELCNRLRKFLVSCTPPCPSPPVVDLVIATADFQRDLVGWNINPIKAGVDAKELFHVYITRWVQDKRATLLESCKLDKVKWPVTEQHSTTPFVDDMYDQLTETLNEYEIIICRWPEYAVVLEHAVADVERAIVEALDRHYADVLSPLNLAPKIPGLKYVQKFAKRTVNTYLVPDELGIFLNSLKRLLDVLRPKIEAQLKSWSSCIPDGGNTVTGECLSEITVMLRAKFRSYVQAVGEKLADNTKIQGATKLKKIIEDFKENVLESDVRSRMQPLRELLIQTINQVHTVFEPHLFTAICRGFWDRMGQEMLKFLENRRENKLWYKGSRITLSILDDTFASQMQQLLGNALQDKDLEPPRSIMEARSMLCKDAVNYKESNYYY</sequence>